<evidence type="ECO:0008006" key="6">
    <source>
        <dbReference type="Google" id="ProtNLM"/>
    </source>
</evidence>
<dbReference type="InterPro" id="IPR050358">
    <property type="entry name" value="RSE1/DDB1/CFT1"/>
</dbReference>
<organism evidence="4 5">
    <name type="scientific">Penicillium cataractarum</name>
    <dbReference type="NCBI Taxonomy" id="2100454"/>
    <lineage>
        <taxon>Eukaryota</taxon>
        <taxon>Fungi</taxon>
        <taxon>Dikarya</taxon>
        <taxon>Ascomycota</taxon>
        <taxon>Pezizomycotina</taxon>
        <taxon>Eurotiomycetes</taxon>
        <taxon>Eurotiomycetidae</taxon>
        <taxon>Eurotiales</taxon>
        <taxon>Aspergillaceae</taxon>
        <taxon>Penicillium</taxon>
    </lineage>
</organism>
<sequence>MDEEQFFTRPTRELTGLFTQTILPSPVVQWILPARLRSNHHNDVVFVGQRRVQVKEASTSGYLEDVTEKNDFDHSIIGAKVINVNTELPWDTQLGTAGADDQMHDDSDFLDRLPSQILVLSLEMRELQFLYCPISGDDKFVTFRRPLPVDVDLAERFGKRIAVDPKSRAVAVSASSQYFGLLLLKSPKEIQQQMAEGKLDPIKSEHFYSCDGTIQFMEFLYPRAADDKRIILLIVSSSAEGSFARIFQWDDRDATMLRPEIVEFKLRREDRLPTMIVPLTKESSFLVVTSISMAVYPSDSSHPRPIKYPLIAPDATFKEVSLWTQWARPARNWLYSQKFDGIYLCREDGWIYYLEFGNEGGLETQTSLGQLHCDVDSAFDVLDMGHEGGDFILAAGSMGDGGLFIQEARNKPQCVQRFLNWAPVTDAVMVPSKTHENVQCDVSRDRLFVSSASSASGGSALHELRHGFEAQVGFAVPLDDFSSIRDMWAFSDDANRGVYVMLSDPMSTLLLYMNPNLEDGISALDDTETGLDSAQTLAAGCTPTGVLVQVTQKATHLFVPHSTSSNTFILHQPNSTVIAVTVDGPSSVVVTTVRQNNELKLTLTRVVVNDAHAGLHTIQTVKIDKEPVCLSLQTLGDTTFIFMGTSDGTIKVFHIENERINFLLDACVSIDCKDDISRAIDSLAMIRQTDQGVLRAHLLCGLRSGVLVPFQVDFNAPTLIGKSKKWSKPRTLKLSKTNAIFSHGAFAMLICDNELWRVSTNPDGVPNDCFLSRVWITEQSNPAYFPTSIHGFGMISEQSQEAGLSIGPLFCFADRQLLICSLDRERKIVPRRIGVPGTARKLVYSPNLHRLILAYDKAEVEEPSRPGDITMRSCLAFVLPDAQEPVNPLDQPLMPRASPGERITCMMDWMFEREGHMYHFIVIGTGLSATVDFGPRGRLILMSVPRDPQDPSKVRFVTKHVQDCLDGPVRSIAAYGNTLLICTGRIIRPIAPSGASVKWASNSWQELPSPAVAITVSKPFVYVTTARHGFVVLEVLDDGIGHHLLKLRAHDSKPLDGLAHYVTAGEPSLAFLSTRGGNVRAGRLSSNAELRTTQVFVPPAPEEASVWDSILQFVPSSKGDIFPKSSRERGGAIYGIALNGSVCRFSMLREDETRLLLALQDLCRKDEALFTSLAAREKRKKPTWADPKKDNSQVDGDILIRLARHRADYLEDRIHALDQKRGSPIYEPFMRNAALKALGPSDNYAQQVVGWLRQLLHVEI</sequence>
<keyword evidence="1" id="KW-0507">mRNA processing</keyword>
<evidence type="ECO:0000256" key="1">
    <source>
        <dbReference type="ARBA" id="ARBA00022664"/>
    </source>
</evidence>
<gene>
    <name evidence="4" type="ORF">N7496_009757</name>
</gene>
<dbReference type="SUPFAM" id="SSF50978">
    <property type="entry name" value="WD40 repeat-like"/>
    <property type="match status" value="1"/>
</dbReference>
<dbReference type="InterPro" id="IPR036322">
    <property type="entry name" value="WD40_repeat_dom_sf"/>
</dbReference>
<proteinExistence type="predicted"/>
<dbReference type="InterPro" id="IPR058543">
    <property type="entry name" value="Beta-prop_RSE1/DDB1/CPSF1_2nd"/>
</dbReference>
<accession>A0A9W9V199</accession>
<keyword evidence="5" id="KW-1185">Reference proteome</keyword>
<dbReference type="GeneID" id="81441849"/>
<feature type="domain" description="RSE1/DDB1/CPSF1 first beta-propeller" evidence="2">
    <location>
        <begin position="27"/>
        <end position="418"/>
    </location>
</feature>
<dbReference type="OrthoDB" id="20774at2759"/>
<protein>
    <recommendedName>
        <fullName evidence="6">Cleavage/polyadenylation specificity factor A subunit N-terminal domain-containing protein</fullName>
    </recommendedName>
</protein>
<name>A0A9W9V199_9EURO</name>
<dbReference type="InterPro" id="IPR018846">
    <property type="entry name" value="Beta-prop_RSE1/DDB1/CPSF1_1st"/>
</dbReference>
<dbReference type="Gene3D" id="2.130.10.10">
    <property type="entry name" value="YVTN repeat-like/Quinoprotein amine dehydrogenase"/>
    <property type="match status" value="1"/>
</dbReference>
<dbReference type="PANTHER" id="PTHR10644">
    <property type="entry name" value="DNA REPAIR/RNA PROCESSING CPSF FAMILY"/>
    <property type="match status" value="1"/>
</dbReference>
<dbReference type="InterPro" id="IPR015943">
    <property type="entry name" value="WD40/YVTN_repeat-like_dom_sf"/>
</dbReference>
<evidence type="ECO:0000259" key="3">
    <source>
        <dbReference type="Pfam" id="PF23726"/>
    </source>
</evidence>
<reference evidence="4" key="1">
    <citation type="submission" date="2022-11" db="EMBL/GenBank/DDBJ databases">
        <authorList>
            <person name="Petersen C."/>
        </authorList>
    </citation>
    <scope>NUCLEOTIDE SEQUENCE</scope>
    <source>
        <strain evidence="4">IBT 29864</strain>
    </source>
</reference>
<dbReference type="Proteomes" id="UP001147782">
    <property type="component" value="Unassembled WGS sequence"/>
</dbReference>
<dbReference type="AlphaFoldDB" id="A0A9W9V199"/>
<dbReference type="Pfam" id="PF10433">
    <property type="entry name" value="Beta-prop_RSE1_1st"/>
    <property type="match status" value="1"/>
</dbReference>
<evidence type="ECO:0000313" key="5">
    <source>
        <dbReference type="Proteomes" id="UP001147782"/>
    </source>
</evidence>
<evidence type="ECO:0000313" key="4">
    <source>
        <dbReference type="EMBL" id="KAJ5364044.1"/>
    </source>
</evidence>
<evidence type="ECO:0000259" key="2">
    <source>
        <dbReference type="Pfam" id="PF10433"/>
    </source>
</evidence>
<reference evidence="4" key="2">
    <citation type="journal article" date="2023" name="IMA Fungus">
        <title>Comparative genomic study of the Penicillium genus elucidates a diverse pangenome and 15 lateral gene transfer events.</title>
        <authorList>
            <person name="Petersen C."/>
            <person name="Sorensen T."/>
            <person name="Nielsen M.R."/>
            <person name="Sondergaard T.E."/>
            <person name="Sorensen J.L."/>
            <person name="Fitzpatrick D.A."/>
            <person name="Frisvad J.C."/>
            <person name="Nielsen K.L."/>
        </authorList>
    </citation>
    <scope>NUCLEOTIDE SEQUENCE</scope>
    <source>
        <strain evidence="4">IBT 29864</strain>
    </source>
</reference>
<comment type="caution">
    <text evidence="4">The sequence shown here is derived from an EMBL/GenBank/DDBJ whole genome shotgun (WGS) entry which is preliminary data.</text>
</comment>
<feature type="domain" description="RSE1/DDB1/CPSF1 second beta-propeller" evidence="3">
    <location>
        <begin position="480"/>
        <end position="756"/>
    </location>
</feature>
<dbReference type="RefSeq" id="XP_056551670.1">
    <property type="nucleotide sequence ID" value="XM_056702670.1"/>
</dbReference>
<dbReference type="Pfam" id="PF23726">
    <property type="entry name" value="Beta-prop_RSE1_2nd"/>
    <property type="match status" value="1"/>
</dbReference>
<dbReference type="GO" id="GO:0006397">
    <property type="term" value="P:mRNA processing"/>
    <property type="evidence" value="ECO:0007669"/>
    <property type="project" value="UniProtKB-KW"/>
</dbReference>
<dbReference type="EMBL" id="JAPZBS010000008">
    <property type="protein sequence ID" value="KAJ5364044.1"/>
    <property type="molecule type" value="Genomic_DNA"/>
</dbReference>